<proteinExistence type="inferred from homology"/>
<feature type="region of interest" description="Disordered" evidence="13">
    <location>
        <begin position="887"/>
        <end position="944"/>
    </location>
</feature>
<sequence length="965" mass="100594">MTSNTKQLRAVFLAALMVMSVFAGTIAFAGSAAAVAGSISADSSEVQIGEDASFTVSDSDGTGTDAVVFLSGTETITNENETFDGTGSKTTFTVANAPIVDSDLDGTLIGDELTLTVDGGSQTISSVNATTGEVTLSAAPASDTGNVHIEYDSAVESKVVDLSSSPTTVAYTLGGGSASAGDGILQTADGETITAAYWDQSEGVYQKATLTAVSDDTPSYLESVHYKDGSQAKLEISFNEDVTIKNNASLYVDNKKVMTLGQPDSGTNGQVVYNLNDYYTGEVEVKLTDSVIDGSGNSLASTGNKTVDVAPVTVTNTTKVNAYKGSKVAVLAGSVNTNIEVEGTDEDSSFYREGSTGVNSQVFVFDTTNRALDTYRVKIGTATPDNYGNVTVRSLDLNVSVDDLTVTNAVDSGITGTVTASSGGRPVTLELLDSDEETVSTIAADLTGQAEYEYNFSADGLDAGNYTVLVTDNQSGVETESSSIEVSKAGEGSADFQEGIVTDQRGDIANITVDLQNTDTATLTLGSSDVGFRSNVTVVDDSGDGQVSVLFNTYAVTGLSGSLSDSKAESVFAVADSDDTLDEADVDTENSVDSLLEAGEYDLEVQTGTEATPDDVQNVGTLVLEERNTTALTSWTANTDTTLDDSDDVYTAISTNNLTQDNEIAIGDYAVHQLQASGLEGALEDQSASNDTAAFFGLAANGAVNLTVEQTDAGANRDPYMLNLNNNSATVLPDSDNDTYFVVVDTGAVNTNDANRDLEDGDGLTANFTVYEATDLAEEQQTVEDQYEVVTPEHTLDDPYNVSAAAEQTISGETNVAPGTELNLRVRSSGDTQPSFLKTATVYVTENNTFSGTFDFSEQEVDDTYEITVRNGGDTLTVDGTVLESVETETEMTETDAPDTATEEPSTATEEPSTATEEPSTATEEPSTATEEPADTETSTGTPGFGVVVAVTALLAAALLAVRRD</sequence>
<gene>
    <name evidence="17" type="ORF">SAMN04487947_0458</name>
</gene>
<dbReference type="OrthoDB" id="325633at2157"/>
<keyword evidence="11 14" id="KW-0472">Membrane</keyword>
<keyword evidence="6" id="KW-0964">Secreted</keyword>
<keyword evidence="7" id="KW-0701">S-layer</keyword>
<keyword evidence="9" id="KW-0732">Signal</keyword>
<dbReference type="Pfam" id="PF25162">
    <property type="entry name" value="DUF7827"/>
    <property type="match status" value="1"/>
</dbReference>
<evidence type="ECO:0000256" key="9">
    <source>
        <dbReference type="ARBA" id="ARBA00022729"/>
    </source>
</evidence>
<dbReference type="AlphaFoldDB" id="A0A1I6G2J0"/>
<feature type="domain" description="PGF-CTERM archaeal protein-sorting signal" evidence="15">
    <location>
        <begin position="942"/>
        <end position="964"/>
    </location>
</feature>
<comment type="similarity">
    <text evidence="3">Belongs to the halobacterial S-layer protein family.</text>
</comment>
<evidence type="ECO:0000256" key="14">
    <source>
        <dbReference type="SAM" id="Phobius"/>
    </source>
</evidence>
<protein>
    <submittedName>
        <fullName evidence="17">PGF-CTERM protein/surface glycoprotein</fullName>
    </submittedName>
</protein>
<organism evidence="17 18">
    <name type="scientific">Halogeometricum rufum</name>
    <dbReference type="NCBI Taxonomy" id="553469"/>
    <lineage>
        <taxon>Archaea</taxon>
        <taxon>Methanobacteriati</taxon>
        <taxon>Methanobacteriota</taxon>
        <taxon>Stenosarchaea group</taxon>
        <taxon>Halobacteria</taxon>
        <taxon>Halobacteriales</taxon>
        <taxon>Haloferacaceae</taxon>
        <taxon>Halogeometricum</taxon>
    </lineage>
</organism>
<keyword evidence="4" id="KW-1003">Cell membrane</keyword>
<evidence type="ECO:0000256" key="12">
    <source>
        <dbReference type="ARBA" id="ARBA00023180"/>
    </source>
</evidence>
<evidence type="ECO:0000313" key="18">
    <source>
        <dbReference type="Proteomes" id="UP000198531"/>
    </source>
</evidence>
<reference evidence="18" key="1">
    <citation type="submission" date="2016-10" db="EMBL/GenBank/DDBJ databases">
        <authorList>
            <person name="Varghese N."/>
            <person name="Submissions S."/>
        </authorList>
    </citation>
    <scope>NUCLEOTIDE SEQUENCE [LARGE SCALE GENOMIC DNA]</scope>
    <source>
        <strain evidence="18">CGMCC 1.7736</strain>
    </source>
</reference>
<name>A0A1I6G2J0_9EURY</name>
<dbReference type="STRING" id="553469.SAMN04487947_0458"/>
<evidence type="ECO:0000256" key="4">
    <source>
        <dbReference type="ARBA" id="ARBA00022475"/>
    </source>
</evidence>
<dbReference type="GO" id="GO:0030115">
    <property type="term" value="C:S-layer"/>
    <property type="evidence" value="ECO:0007669"/>
    <property type="project" value="UniProtKB-SubCell"/>
</dbReference>
<evidence type="ECO:0000256" key="8">
    <source>
        <dbReference type="ARBA" id="ARBA00022692"/>
    </source>
</evidence>
<evidence type="ECO:0000256" key="3">
    <source>
        <dbReference type="ARBA" id="ARBA00009327"/>
    </source>
</evidence>
<keyword evidence="18" id="KW-1185">Reference proteome</keyword>
<dbReference type="NCBIfam" id="NF045517">
    <property type="entry name" value="halo_surf_dom"/>
    <property type="match status" value="1"/>
</dbReference>
<evidence type="ECO:0000256" key="6">
    <source>
        <dbReference type="ARBA" id="ARBA00022525"/>
    </source>
</evidence>
<evidence type="ECO:0000256" key="5">
    <source>
        <dbReference type="ARBA" id="ARBA00022512"/>
    </source>
</evidence>
<keyword evidence="10 14" id="KW-1133">Transmembrane helix</keyword>
<evidence type="ECO:0000259" key="16">
    <source>
        <dbReference type="Pfam" id="PF25162"/>
    </source>
</evidence>
<evidence type="ECO:0000256" key="2">
    <source>
        <dbReference type="ARBA" id="ARBA00004237"/>
    </source>
</evidence>
<keyword evidence="12" id="KW-0325">Glycoprotein</keyword>
<dbReference type="RefSeq" id="WP_089804202.1">
    <property type="nucleotide sequence ID" value="NZ_FOYT01000001.1"/>
</dbReference>
<dbReference type="InterPro" id="IPR026452">
    <property type="entry name" value="Surf_glycop_sig_pep"/>
</dbReference>
<evidence type="ECO:0000256" key="10">
    <source>
        <dbReference type="ARBA" id="ARBA00022989"/>
    </source>
</evidence>
<keyword evidence="5" id="KW-0134">Cell wall</keyword>
<feature type="transmembrane region" description="Helical" evidence="14">
    <location>
        <begin position="944"/>
        <end position="962"/>
    </location>
</feature>
<dbReference type="Pfam" id="PF18204">
    <property type="entry name" value="PGF-CTERM"/>
    <property type="match status" value="1"/>
</dbReference>
<evidence type="ECO:0000259" key="15">
    <source>
        <dbReference type="Pfam" id="PF18204"/>
    </source>
</evidence>
<dbReference type="EMBL" id="FOYT01000001">
    <property type="protein sequence ID" value="SFR36398.1"/>
    <property type="molecule type" value="Genomic_DNA"/>
</dbReference>
<dbReference type="InterPro" id="IPR026371">
    <property type="entry name" value="PGF_CTERM"/>
</dbReference>
<evidence type="ECO:0000256" key="13">
    <source>
        <dbReference type="SAM" id="MobiDB-lite"/>
    </source>
</evidence>
<dbReference type="NCBIfam" id="TIGR04207">
    <property type="entry name" value="halo_sig_pep"/>
    <property type="match status" value="1"/>
</dbReference>
<dbReference type="InterPro" id="IPR057149">
    <property type="entry name" value="DUF7827"/>
</dbReference>
<evidence type="ECO:0000256" key="11">
    <source>
        <dbReference type="ARBA" id="ARBA00023136"/>
    </source>
</evidence>
<comment type="subcellular location">
    <subcellularLocation>
        <location evidence="1">Cell membrane</location>
    </subcellularLocation>
    <subcellularLocation>
        <location evidence="2">Secreted</location>
        <location evidence="2">Cell wall</location>
        <location evidence="2">S-layer</location>
    </subcellularLocation>
</comment>
<feature type="compositionally biased region" description="Low complexity" evidence="13">
    <location>
        <begin position="898"/>
        <end position="940"/>
    </location>
</feature>
<dbReference type="Proteomes" id="UP000198531">
    <property type="component" value="Unassembled WGS sequence"/>
</dbReference>
<dbReference type="NCBIfam" id="TIGR04126">
    <property type="entry name" value="PGF_CTERM"/>
    <property type="match status" value="1"/>
</dbReference>
<feature type="domain" description="DUF7827" evidence="16">
    <location>
        <begin position="486"/>
        <end position="608"/>
    </location>
</feature>
<evidence type="ECO:0000256" key="1">
    <source>
        <dbReference type="ARBA" id="ARBA00004236"/>
    </source>
</evidence>
<evidence type="ECO:0000256" key="7">
    <source>
        <dbReference type="ARBA" id="ARBA00022601"/>
    </source>
</evidence>
<evidence type="ECO:0000313" key="17">
    <source>
        <dbReference type="EMBL" id="SFR36398.1"/>
    </source>
</evidence>
<accession>A0A1I6G2J0</accession>
<dbReference type="GO" id="GO:0005886">
    <property type="term" value="C:plasma membrane"/>
    <property type="evidence" value="ECO:0007669"/>
    <property type="project" value="UniProtKB-SubCell"/>
</dbReference>
<keyword evidence="8 14" id="KW-0812">Transmembrane</keyword>
<feature type="compositionally biased region" description="Acidic residues" evidence="13">
    <location>
        <begin position="887"/>
        <end position="897"/>
    </location>
</feature>